<dbReference type="PANTHER" id="PTHR39611:SF2">
    <property type="entry name" value="HYDROXYPROLINE-RICH GLYCOPROTEIN DZ-HRGP"/>
    <property type="match status" value="1"/>
</dbReference>
<name>A0A0G4ML73_VERLO</name>
<dbReference type="AlphaFoldDB" id="A0A0G4ML73"/>
<evidence type="ECO:0000313" key="4">
    <source>
        <dbReference type="Proteomes" id="UP000044602"/>
    </source>
</evidence>
<evidence type="ECO:0000259" key="2">
    <source>
        <dbReference type="Pfam" id="PF24355"/>
    </source>
</evidence>
<protein>
    <recommendedName>
        <fullName evidence="2">DUF7514 domain-containing protein</fullName>
    </recommendedName>
</protein>
<accession>A0A0G4ML73</accession>
<reference evidence="3 4" key="1">
    <citation type="submission" date="2015-05" db="EMBL/GenBank/DDBJ databases">
        <authorList>
            <person name="Wang D.B."/>
            <person name="Wang M."/>
        </authorList>
    </citation>
    <scope>NUCLEOTIDE SEQUENCE [LARGE SCALE GENOMIC DNA]</scope>
    <source>
        <strain evidence="3">VL1</strain>
    </source>
</reference>
<dbReference type="Pfam" id="PF24355">
    <property type="entry name" value="DUF7514"/>
    <property type="match status" value="1"/>
</dbReference>
<keyword evidence="4" id="KW-1185">Reference proteome</keyword>
<sequence length="90" mass="9891">MAAPTAEANSKESASPNNTNSTRPESPKTSPAYWGYLFQDDKTPTKTLEALLRAVAKHIMTEIGDKRVHFLTPTKLAAFYRAVGGDYDCK</sequence>
<dbReference type="Proteomes" id="UP000044602">
    <property type="component" value="Unassembled WGS sequence"/>
</dbReference>
<dbReference type="STRING" id="100787.A0A0G4ML73"/>
<evidence type="ECO:0000256" key="1">
    <source>
        <dbReference type="SAM" id="MobiDB-lite"/>
    </source>
</evidence>
<dbReference type="InterPro" id="IPR055936">
    <property type="entry name" value="DUF7514"/>
</dbReference>
<feature type="region of interest" description="Disordered" evidence="1">
    <location>
        <begin position="1"/>
        <end position="33"/>
    </location>
</feature>
<feature type="compositionally biased region" description="Polar residues" evidence="1">
    <location>
        <begin position="7"/>
        <end position="29"/>
    </location>
</feature>
<evidence type="ECO:0000313" key="3">
    <source>
        <dbReference type="EMBL" id="CRK35006.1"/>
    </source>
</evidence>
<proteinExistence type="predicted"/>
<feature type="non-terminal residue" evidence="3">
    <location>
        <position position="90"/>
    </location>
</feature>
<dbReference type="EMBL" id="CVQH01023327">
    <property type="protein sequence ID" value="CRK35006.1"/>
    <property type="molecule type" value="Genomic_DNA"/>
</dbReference>
<gene>
    <name evidence="3" type="ORF">BN1708_019667</name>
</gene>
<dbReference type="PANTHER" id="PTHR39611">
    <property type="entry name" value="HYDROXYPROLINE-RICH GLYCOPROTEIN DZ-HRGP-RELATED"/>
    <property type="match status" value="1"/>
</dbReference>
<feature type="domain" description="DUF7514" evidence="2">
    <location>
        <begin position="35"/>
        <end position="88"/>
    </location>
</feature>
<organism evidence="3 4">
    <name type="scientific">Verticillium longisporum</name>
    <name type="common">Verticillium dahliae var. longisporum</name>
    <dbReference type="NCBI Taxonomy" id="100787"/>
    <lineage>
        <taxon>Eukaryota</taxon>
        <taxon>Fungi</taxon>
        <taxon>Dikarya</taxon>
        <taxon>Ascomycota</taxon>
        <taxon>Pezizomycotina</taxon>
        <taxon>Sordariomycetes</taxon>
        <taxon>Hypocreomycetidae</taxon>
        <taxon>Glomerellales</taxon>
        <taxon>Plectosphaerellaceae</taxon>
        <taxon>Verticillium</taxon>
    </lineage>
</organism>